<organism evidence="2">
    <name type="scientific">Mustela putorius furo</name>
    <name type="common">European domestic ferret</name>
    <name type="synonym">Mustela furo</name>
    <dbReference type="NCBI Taxonomy" id="9669"/>
    <lineage>
        <taxon>Eukaryota</taxon>
        <taxon>Metazoa</taxon>
        <taxon>Chordata</taxon>
        <taxon>Craniata</taxon>
        <taxon>Vertebrata</taxon>
        <taxon>Euteleostomi</taxon>
        <taxon>Mammalia</taxon>
        <taxon>Eutheria</taxon>
        <taxon>Laurasiatheria</taxon>
        <taxon>Carnivora</taxon>
        <taxon>Caniformia</taxon>
        <taxon>Musteloidea</taxon>
        <taxon>Mustelidae</taxon>
        <taxon>Mustelinae</taxon>
        <taxon>Mustela</taxon>
    </lineage>
</organism>
<dbReference type="HOGENOM" id="CLU_1703650_0_0_1"/>
<sequence length="154" mass="16585">MGAERHLASREGVWPGAYELHYAPRKSPDSSVIPVALTSSLGGFSWVFPNSPMANQTRLAPSGFPFPAPRQVTGSRLGGAGDREGAQTPRKRSGRREGRAHASGTCAELSWAGFRRKGWWCCASSVSTMVTSQCVRTPAVTVSQCSSHRHFPRG</sequence>
<dbReference type="AlphaFoldDB" id="M3YD00"/>
<accession>M3YD00</accession>
<evidence type="ECO:0000256" key="1">
    <source>
        <dbReference type="SAM" id="MobiDB-lite"/>
    </source>
</evidence>
<name>M3YD00_MUSPF</name>
<evidence type="ECO:0000313" key="2">
    <source>
        <dbReference type="Ensembl" id="ENSMPUP00000009207.1"/>
    </source>
</evidence>
<proteinExistence type="predicted"/>
<feature type="region of interest" description="Disordered" evidence="1">
    <location>
        <begin position="58"/>
        <end position="104"/>
    </location>
</feature>
<reference evidence="2" key="1">
    <citation type="submission" date="2024-06" db="UniProtKB">
        <authorList>
            <consortium name="Ensembl"/>
        </authorList>
    </citation>
    <scope>IDENTIFICATION</scope>
</reference>
<dbReference type="Ensembl" id="ENSMPUT00000009360.1">
    <property type="protein sequence ID" value="ENSMPUP00000009207.1"/>
    <property type="gene ID" value="ENSMPUG00000009282.1"/>
</dbReference>
<dbReference type="InParanoid" id="M3YD00"/>
<dbReference type="EMBL" id="AEYP01010994">
    <property type="status" value="NOT_ANNOTATED_CDS"/>
    <property type="molecule type" value="Genomic_DNA"/>
</dbReference>
<protein>
    <submittedName>
        <fullName evidence="2">Uncharacterized protein</fullName>
    </submittedName>
</protein>